<accession>A0ABP7QI76</accession>
<comment type="caution">
    <text evidence="1">The sequence shown here is derived from an EMBL/GenBank/DDBJ whole genome shotgun (WGS) entry which is preliminary data.</text>
</comment>
<dbReference type="EMBL" id="BAAAZX010000003">
    <property type="protein sequence ID" value="GAA3982976.1"/>
    <property type="molecule type" value="Genomic_DNA"/>
</dbReference>
<name>A0ABP7QI76_9ACTN</name>
<gene>
    <name evidence="1" type="ORF">GCM10022232_14200</name>
</gene>
<dbReference type="Proteomes" id="UP001500456">
    <property type="component" value="Unassembled WGS sequence"/>
</dbReference>
<keyword evidence="2" id="KW-1185">Reference proteome</keyword>
<proteinExistence type="predicted"/>
<reference evidence="2" key="1">
    <citation type="journal article" date="2019" name="Int. J. Syst. Evol. Microbiol.">
        <title>The Global Catalogue of Microorganisms (GCM) 10K type strain sequencing project: providing services to taxonomists for standard genome sequencing and annotation.</title>
        <authorList>
            <consortium name="The Broad Institute Genomics Platform"/>
            <consortium name="The Broad Institute Genome Sequencing Center for Infectious Disease"/>
            <person name="Wu L."/>
            <person name="Ma J."/>
        </authorList>
    </citation>
    <scope>NUCLEOTIDE SEQUENCE [LARGE SCALE GENOMIC DNA]</scope>
    <source>
        <strain evidence="2">JCM 16924</strain>
    </source>
</reference>
<organism evidence="1 2">
    <name type="scientific">Streptomyces plumbiresistens</name>
    <dbReference type="NCBI Taxonomy" id="511811"/>
    <lineage>
        <taxon>Bacteria</taxon>
        <taxon>Bacillati</taxon>
        <taxon>Actinomycetota</taxon>
        <taxon>Actinomycetes</taxon>
        <taxon>Kitasatosporales</taxon>
        <taxon>Streptomycetaceae</taxon>
        <taxon>Streptomyces</taxon>
    </lineage>
</organism>
<evidence type="ECO:0000313" key="1">
    <source>
        <dbReference type="EMBL" id="GAA3982976.1"/>
    </source>
</evidence>
<evidence type="ECO:0000313" key="2">
    <source>
        <dbReference type="Proteomes" id="UP001500456"/>
    </source>
</evidence>
<sequence>MVHSGAVEARSAAISLRPVAAPCIPEATVRMGTAERKFADAEPLTPVLREVFDTDRSKNPYPAGKRWRSSRTCFGACPPTCAAGHDLRAGIPGARAGLRLITWGT</sequence>
<protein>
    <submittedName>
        <fullName evidence="1">Uncharacterized protein</fullName>
    </submittedName>
</protein>